<comment type="similarity">
    <text evidence="2">Belongs to the major facilitator superfamily. Monocarboxylate porter (TC 2.A.1.13) family.</text>
</comment>
<proteinExistence type="inferred from homology"/>
<gene>
    <name evidence="5" type="ORF">C6P40_001025</name>
</gene>
<evidence type="ECO:0000313" key="6">
    <source>
        <dbReference type="Proteomes" id="UP000697127"/>
    </source>
</evidence>
<organism evidence="5 6">
    <name type="scientific">Pichia californica</name>
    <dbReference type="NCBI Taxonomy" id="460514"/>
    <lineage>
        <taxon>Eukaryota</taxon>
        <taxon>Fungi</taxon>
        <taxon>Dikarya</taxon>
        <taxon>Ascomycota</taxon>
        <taxon>Saccharomycotina</taxon>
        <taxon>Pichiomycetes</taxon>
        <taxon>Pichiales</taxon>
        <taxon>Pichiaceae</taxon>
        <taxon>Pichia</taxon>
    </lineage>
</organism>
<feature type="transmembrane region" description="Helical" evidence="3">
    <location>
        <begin position="323"/>
        <end position="341"/>
    </location>
</feature>
<evidence type="ECO:0000313" key="5">
    <source>
        <dbReference type="EMBL" id="KAG0688388.1"/>
    </source>
</evidence>
<dbReference type="PANTHER" id="PTHR11360">
    <property type="entry name" value="MONOCARBOXYLATE TRANSPORTER"/>
    <property type="match status" value="1"/>
</dbReference>
<evidence type="ECO:0000256" key="3">
    <source>
        <dbReference type="SAM" id="Phobius"/>
    </source>
</evidence>
<dbReference type="GO" id="GO:0033179">
    <property type="term" value="C:proton-transporting V-type ATPase, V0 domain"/>
    <property type="evidence" value="ECO:0007669"/>
    <property type="project" value="InterPro"/>
</dbReference>
<feature type="transmembrane region" description="Helical" evidence="3">
    <location>
        <begin position="48"/>
        <end position="70"/>
    </location>
</feature>
<dbReference type="PROSITE" id="PS50850">
    <property type="entry name" value="MFS"/>
    <property type="match status" value="1"/>
</dbReference>
<reference evidence="5" key="1">
    <citation type="submission" date="2020-11" db="EMBL/GenBank/DDBJ databases">
        <title>Kefir isolates.</title>
        <authorList>
            <person name="Marcisauskas S."/>
            <person name="Kim Y."/>
            <person name="Blasche S."/>
        </authorList>
    </citation>
    <scope>NUCLEOTIDE SEQUENCE</scope>
    <source>
        <strain evidence="5">Olga-1</strain>
    </source>
</reference>
<keyword evidence="3" id="KW-0472">Membrane</keyword>
<feature type="transmembrane region" description="Helical" evidence="3">
    <location>
        <begin position="149"/>
        <end position="166"/>
    </location>
</feature>
<feature type="transmembrane region" description="Helical" evidence="3">
    <location>
        <begin position="119"/>
        <end position="137"/>
    </location>
</feature>
<dbReference type="Proteomes" id="UP000697127">
    <property type="component" value="Unassembled WGS sequence"/>
</dbReference>
<evidence type="ECO:0000256" key="1">
    <source>
        <dbReference type="ARBA" id="ARBA00004141"/>
    </source>
</evidence>
<feature type="transmembrane region" description="Helical" evidence="3">
    <location>
        <begin position="178"/>
        <end position="197"/>
    </location>
</feature>
<dbReference type="EMBL" id="PUHW01000155">
    <property type="protein sequence ID" value="KAG0688388.1"/>
    <property type="molecule type" value="Genomic_DNA"/>
</dbReference>
<dbReference type="PANTHER" id="PTHR11360:SF284">
    <property type="entry name" value="EG:103B4.3 PROTEIN-RELATED"/>
    <property type="match status" value="1"/>
</dbReference>
<feature type="transmembrane region" description="Helical" evidence="3">
    <location>
        <begin position="257"/>
        <end position="277"/>
    </location>
</feature>
<feature type="transmembrane region" description="Helical" evidence="3">
    <location>
        <begin position="347"/>
        <end position="374"/>
    </location>
</feature>
<keyword evidence="3" id="KW-1133">Transmembrane helix</keyword>
<dbReference type="GO" id="GO:0046961">
    <property type="term" value="F:proton-transporting ATPase activity, rotational mechanism"/>
    <property type="evidence" value="ECO:0007669"/>
    <property type="project" value="InterPro"/>
</dbReference>
<comment type="caution">
    <text evidence="5">The sequence shown here is derived from an EMBL/GenBank/DDBJ whole genome shotgun (WGS) entry which is preliminary data.</text>
</comment>
<feature type="transmembrane region" description="Helical" evidence="3">
    <location>
        <begin position="90"/>
        <end position="107"/>
    </location>
</feature>
<keyword evidence="3" id="KW-0812">Transmembrane</keyword>
<evidence type="ECO:0000256" key="2">
    <source>
        <dbReference type="ARBA" id="ARBA00006727"/>
    </source>
</evidence>
<dbReference type="SUPFAM" id="SSF103473">
    <property type="entry name" value="MFS general substrate transporter"/>
    <property type="match status" value="1"/>
</dbReference>
<protein>
    <recommendedName>
        <fullName evidence="4">Major facilitator superfamily (MFS) profile domain-containing protein</fullName>
    </recommendedName>
</protein>
<keyword evidence="6" id="KW-1185">Reference proteome</keyword>
<dbReference type="Pfam" id="PF07690">
    <property type="entry name" value="MFS_1"/>
    <property type="match status" value="1"/>
</dbReference>
<dbReference type="Gene3D" id="1.20.1250.20">
    <property type="entry name" value="MFS general substrate transporter like domains"/>
    <property type="match status" value="2"/>
</dbReference>
<dbReference type="InterPro" id="IPR011701">
    <property type="entry name" value="MFS"/>
</dbReference>
<dbReference type="InterPro" id="IPR050327">
    <property type="entry name" value="Proton-linked_MCT"/>
</dbReference>
<sequence length="427" mass="47247">MTTEETTRVDTPHSLIHESNIDVGSTISVLHVEMIDDIEEKQLKVKAICMLIGGFFSFFTVFGLSFTFGIFYEFYLSADGPLYGEDPSKVAMIGTLTTALTYSFSIFQPILRKYISFKMLMLIGGILFSLGLFLASVSNTVWEFSMTQGVLVGIGSSLIYLQPVILTPQYFNKKRGTAMGVIFSGTGFGAFAMGPFSSYLIEQIGWKNALRTLGTIGLILSTSSCMLINPHPNSTRNAFTPQNRALINFSVLKSGKLILHLMCGLLQSLAYLIPTFYMSSYGITLGFTASQCALFIGINNVVNAVSKVVLGYVADLSIGRFNMLIICCISSTATIFALWMIPTRSTFLAFVVLYGVTSGPIISLLPTSMVEIFVFWKFAPKEDQTVWRSTVSLALAMMFLMWAFTYLCQLHPLVTPRRSDLRPEYAE</sequence>
<dbReference type="InterPro" id="IPR020846">
    <property type="entry name" value="MFS_dom"/>
</dbReference>
<evidence type="ECO:0000259" key="4">
    <source>
        <dbReference type="PROSITE" id="PS50850"/>
    </source>
</evidence>
<accession>A0A9P6WME5</accession>
<feature type="domain" description="Major facilitator superfamily (MFS) profile" evidence="4">
    <location>
        <begin position="46"/>
        <end position="427"/>
    </location>
</feature>
<comment type="subcellular location">
    <subcellularLocation>
        <location evidence="1">Membrane</location>
        <topology evidence="1">Multi-pass membrane protein</topology>
    </subcellularLocation>
</comment>
<dbReference type="InterPro" id="IPR036259">
    <property type="entry name" value="MFS_trans_sf"/>
</dbReference>
<dbReference type="AlphaFoldDB" id="A0A9P6WME5"/>
<name>A0A9P6WME5_9ASCO</name>
<feature type="transmembrane region" description="Helical" evidence="3">
    <location>
        <begin position="386"/>
        <end position="407"/>
    </location>
</feature>